<dbReference type="Pfam" id="PF00578">
    <property type="entry name" value="AhpC-TSA"/>
    <property type="match status" value="1"/>
</dbReference>
<dbReference type="GO" id="GO:0045454">
    <property type="term" value="P:cell redox homeostasis"/>
    <property type="evidence" value="ECO:0007669"/>
    <property type="project" value="TreeGrafter"/>
</dbReference>
<dbReference type="InterPro" id="IPR050924">
    <property type="entry name" value="Peroxiredoxin_BCP/PrxQ"/>
</dbReference>
<dbReference type="InterPro" id="IPR036249">
    <property type="entry name" value="Thioredoxin-like_sf"/>
</dbReference>
<gene>
    <name evidence="12" type="ORF">MNBD_GAMMA03-559</name>
</gene>
<dbReference type="AlphaFoldDB" id="A0A3B0WS51"/>
<accession>A0A3B0WS51</accession>
<keyword evidence="4" id="KW-0049">Antioxidant</keyword>
<comment type="similarity">
    <text evidence="9">Belongs to the peroxiredoxin family. BCP/PrxQ subfamily.</text>
</comment>
<reference evidence="12" key="1">
    <citation type="submission" date="2018-06" db="EMBL/GenBank/DDBJ databases">
        <authorList>
            <person name="Zhirakovskaya E."/>
        </authorList>
    </citation>
    <scope>NUCLEOTIDE SEQUENCE</scope>
</reference>
<dbReference type="PANTHER" id="PTHR42801">
    <property type="entry name" value="THIOREDOXIN-DEPENDENT PEROXIDE REDUCTASE"/>
    <property type="match status" value="1"/>
</dbReference>
<dbReference type="InterPro" id="IPR000866">
    <property type="entry name" value="AhpC/TSA"/>
</dbReference>
<comment type="catalytic activity">
    <reaction evidence="10">
        <text>a hydroperoxide + [thioredoxin]-dithiol = an alcohol + [thioredoxin]-disulfide + H2O</text>
        <dbReference type="Rhea" id="RHEA:62620"/>
        <dbReference type="Rhea" id="RHEA-COMP:10698"/>
        <dbReference type="Rhea" id="RHEA-COMP:10700"/>
        <dbReference type="ChEBI" id="CHEBI:15377"/>
        <dbReference type="ChEBI" id="CHEBI:29950"/>
        <dbReference type="ChEBI" id="CHEBI:30879"/>
        <dbReference type="ChEBI" id="CHEBI:35924"/>
        <dbReference type="ChEBI" id="CHEBI:50058"/>
        <dbReference type="EC" id="1.11.1.24"/>
    </reaction>
</comment>
<dbReference type="PIRSF" id="PIRSF000239">
    <property type="entry name" value="AHPC"/>
    <property type="match status" value="1"/>
</dbReference>
<evidence type="ECO:0000256" key="6">
    <source>
        <dbReference type="ARBA" id="ARBA00023157"/>
    </source>
</evidence>
<dbReference type="InterPro" id="IPR024706">
    <property type="entry name" value="Peroxiredoxin_AhpC-typ"/>
</dbReference>
<evidence type="ECO:0000256" key="5">
    <source>
        <dbReference type="ARBA" id="ARBA00023002"/>
    </source>
</evidence>
<evidence type="ECO:0000256" key="3">
    <source>
        <dbReference type="ARBA" id="ARBA00022559"/>
    </source>
</evidence>
<evidence type="ECO:0000256" key="10">
    <source>
        <dbReference type="ARBA" id="ARBA00049091"/>
    </source>
</evidence>
<dbReference type="GO" id="GO:0008379">
    <property type="term" value="F:thioredoxin peroxidase activity"/>
    <property type="evidence" value="ECO:0007669"/>
    <property type="project" value="TreeGrafter"/>
</dbReference>
<evidence type="ECO:0000256" key="7">
    <source>
        <dbReference type="ARBA" id="ARBA00023284"/>
    </source>
</evidence>
<keyword evidence="6" id="KW-1015">Disulfide bond</keyword>
<evidence type="ECO:0000256" key="2">
    <source>
        <dbReference type="ARBA" id="ARBA00013017"/>
    </source>
</evidence>
<evidence type="ECO:0000256" key="1">
    <source>
        <dbReference type="ARBA" id="ARBA00011245"/>
    </source>
</evidence>
<dbReference type="GO" id="GO:0034599">
    <property type="term" value="P:cellular response to oxidative stress"/>
    <property type="evidence" value="ECO:0007669"/>
    <property type="project" value="TreeGrafter"/>
</dbReference>
<comment type="subunit">
    <text evidence="1">Monomer.</text>
</comment>
<feature type="domain" description="Thioredoxin" evidence="11">
    <location>
        <begin position="9"/>
        <end position="162"/>
    </location>
</feature>
<evidence type="ECO:0000256" key="4">
    <source>
        <dbReference type="ARBA" id="ARBA00022862"/>
    </source>
</evidence>
<dbReference type="SUPFAM" id="SSF52833">
    <property type="entry name" value="Thioredoxin-like"/>
    <property type="match status" value="1"/>
</dbReference>
<dbReference type="InterPro" id="IPR013766">
    <property type="entry name" value="Thioredoxin_domain"/>
</dbReference>
<dbReference type="FunFam" id="3.40.30.10:FF:000007">
    <property type="entry name" value="Thioredoxin-dependent thiol peroxidase"/>
    <property type="match status" value="1"/>
</dbReference>
<keyword evidence="3 12" id="KW-0575">Peroxidase</keyword>
<protein>
    <recommendedName>
        <fullName evidence="2">thioredoxin-dependent peroxiredoxin</fullName>
        <ecNumber evidence="2">1.11.1.24</ecNumber>
    </recommendedName>
    <alternativeName>
        <fullName evidence="8">Thioredoxin peroxidase</fullName>
    </alternativeName>
</protein>
<evidence type="ECO:0000259" key="11">
    <source>
        <dbReference type="PROSITE" id="PS51352"/>
    </source>
</evidence>
<dbReference type="PROSITE" id="PS51352">
    <property type="entry name" value="THIOREDOXIN_2"/>
    <property type="match status" value="1"/>
</dbReference>
<organism evidence="12">
    <name type="scientific">hydrothermal vent metagenome</name>
    <dbReference type="NCBI Taxonomy" id="652676"/>
    <lineage>
        <taxon>unclassified sequences</taxon>
        <taxon>metagenomes</taxon>
        <taxon>ecological metagenomes</taxon>
    </lineage>
</organism>
<evidence type="ECO:0000256" key="8">
    <source>
        <dbReference type="ARBA" id="ARBA00032824"/>
    </source>
</evidence>
<name>A0A3B0WS51_9ZZZZ</name>
<dbReference type="Gene3D" id="3.40.30.10">
    <property type="entry name" value="Glutaredoxin"/>
    <property type="match status" value="1"/>
</dbReference>
<evidence type="ECO:0000256" key="9">
    <source>
        <dbReference type="ARBA" id="ARBA00038489"/>
    </source>
</evidence>
<evidence type="ECO:0000313" key="12">
    <source>
        <dbReference type="EMBL" id="VAW46544.1"/>
    </source>
</evidence>
<keyword evidence="7" id="KW-0676">Redox-active center</keyword>
<dbReference type="CDD" id="cd03017">
    <property type="entry name" value="PRX_BCP"/>
    <property type="match status" value="1"/>
</dbReference>
<dbReference type="GO" id="GO:0005737">
    <property type="term" value="C:cytoplasm"/>
    <property type="evidence" value="ECO:0007669"/>
    <property type="project" value="TreeGrafter"/>
</dbReference>
<dbReference type="EMBL" id="UOFC01000106">
    <property type="protein sequence ID" value="VAW46544.1"/>
    <property type="molecule type" value="Genomic_DNA"/>
</dbReference>
<proteinExistence type="inferred from homology"/>
<dbReference type="PANTHER" id="PTHR42801:SF4">
    <property type="entry name" value="AHPC_TSA FAMILY PROTEIN"/>
    <property type="match status" value="1"/>
</dbReference>
<dbReference type="EC" id="1.11.1.24" evidence="2"/>
<keyword evidence="5 12" id="KW-0560">Oxidoreductase</keyword>
<sequence>MSSSSSTVLAMGQTPPDFAVETTASTPLTQQGLLGHYTVIYFYPKDSTLGCTTEGRDFNQRLSDFKALNTIIYGASMDSMKRHNNFKAKQGFEFELISDPDGTFCHLFGVYQLKKNFGIEYMGIVRSTFLFDPKGILIHEWRKVKVKGHAQEVLETIQTHQDSQ</sequence>